<comment type="caution">
    <text evidence="6">The sequence shown here is derived from an EMBL/GenBank/DDBJ whole genome shotgun (WGS) entry which is preliminary data.</text>
</comment>
<dbReference type="AlphaFoldDB" id="A0AAD9IF73"/>
<dbReference type="PANTHER" id="PTHR21242">
    <property type="entry name" value="TRANSCRIPTION INITIATION FACTOR TFIID SUBUNIT 10"/>
    <property type="match status" value="1"/>
</dbReference>
<evidence type="ECO:0000256" key="3">
    <source>
        <dbReference type="ARBA" id="ARBA00023163"/>
    </source>
</evidence>
<evidence type="ECO:0000313" key="6">
    <source>
        <dbReference type="EMBL" id="KAK2077108.1"/>
    </source>
</evidence>
<dbReference type="GO" id="GO:0016251">
    <property type="term" value="F:RNA polymerase II general transcription initiation factor activity"/>
    <property type="evidence" value="ECO:0007669"/>
    <property type="project" value="TreeGrafter"/>
</dbReference>
<evidence type="ECO:0000256" key="1">
    <source>
        <dbReference type="ARBA" id="ARBA00004123"/>
    </source>
</evidence>
<dbReference type="Pfam" id="PF03540">
    <property type="entry name" value="TAF10"/>
    <property type="match status" value="1"/>
</dbReference>
<keyword evidence="4" id="KW-0539">Nucleus</keyword>
<keyword evidence="3" id="KW-0804">Transcription</keyword>
<dbReference type="GO" id="GO:0005669">
    <property type="term" value="C:transcription factor TFIID complex"/>
    <property type="evidence" value="ECO:0007669"/>
    <property type="project" value="TreeGrafter"/>
</dbReference>
<evidence type="ECO:0000256" key="4">
    <source>
        <dbReference type="ARBA" id="ARBA00023242"/>
    </source>
</evidence>
<dbReference type="GO" id="GO:0000124">
    <property type="term" value="C:SAGA complex"/>
    <property type="evidence" value="ECO:0007669"/>
    <property type="project" value="TreeGrafter"/>
</dbReference>
<organism evidence="6 7">
    <name type="scientific">Prototheca wickerhamii</name>
    <dbReference type="NCBI Taxonomy" id="3111"/>
    <lineage>
        <taxon>Eukaryota</taxon>
        <taxon>Viridiplantae</taxon>
        <taxon>Chlorophyta</taxon>
        <taxon>core chlorophytes</taxon>
        <taxon>Trebouxiophyceae</taxon>
        <taxon>Chlorellales</taxon>
        <taxon>Chlorellaceae</taxon>
        <taxon>Prototheca</taxon>
    </lineage>
</organism>
<dbReference type="EMBL" id="JASFZW010000007">
    <property type="protein sequence ID" value="KAK2077108.1"/>
    <property type="molecule type" value="Genomic_DNA"/>
</dbReference>
<dbReference type="Proteomes" id="UP001255856">
    <property type="component" value="Unassembled WGS sequence"/>
</dbReference>
<dbReference type="InterPro" id="IPR003923">
    <property type="entry name" value="TAF10"/>
</dbReference>
<name>A0AAD9IF73_PROWI</name>
<dbReference type="GO" id="GO:1990841">
    <property type="term" value="F:promoter-specific chromatin binding"/>
    <property type="evidence" value="ECO:0007669"/>
    <property type="project" value="TreeGrafter"/>
</dbReference>
<dbReference type="PRINTS" id="PR01443">
    <property type="entry name" value="TFIID30KDSUB"/>
</dbReference>
<dbReference type="PANTHER" id="PTHR21242:SF0">
    <property type="entry name" value="TRANSCRIPTION INITIATION FACTOR TFIID SUBUNIT 10"/>
    <property type="match status" value="1"/>
</dbReference>
<dbReference type="CDD" id="cd07982">
    <property type="entry name" value="HFD_TAF10"/>
    <property type="match status" value="1"/>
</dbReference>
<reference evidence="6" key="1">
    <citation type="submission" date="2021-01" db="EMBL/GenBank/DDBJ databases">
        <authorList>
            <person name="Eckstrom K.M.E."/>
        </authorList>
    </citation>
    <scope>NUCLEOTIDE SEQUENCE</scope>
    <source>
        <strain evidence="6">UVCC 0001</strain>
    </source>
</reference>
<accession>A0AAD9IF73</accession>
<dbReference type="GO" id="GO:0006367">
    <property type="term" value="P:transcription initiation at RNA polymerase II promoter"/>
    <property type="evidence" value="ECO:0007669"/>
    <property type="project" value="TreeGrafter"/>
</dbReference>
<keyword evidence="7" id="KW-1185">Reference proteome</keyword>
<evidence type="ECO:0000256" key="5">
    <source>
        <dbReference type="ARBA" id="ARBA00025730"/>
    </source>
</evidence>
<sequence length="115" mass="12588">MSERGPPTGESIQEFVNSLQDFTPATGFDCTDKRTLRLVSLATQRFLASILDEAINIHKRRRLAPAAQLRADGHDPRDKRVVLSTEELAEALKECGVNANLAAYYADSSKPDGTA</sequence>
<protein>
    <recommendedName>
        <fullName evidence="8">Transcription initiation factor TFIID subunit 10</fullName>
    </recommendedName>
</protein>
<proteinExistence type="inferred from homology"/>
<evidence type="ECO:0008006" key="8">
    <source>
        <dbReference type="Google" id="ProtNLM"/>
    </source>
</evidence>
<comment type="subcellular location">
    <subcellularLocation>
        <location evidence="1">Nucleus</location>
    </subcellularLocation>
</comment>
<comment type="similarity">
    <text evidence="5">Belongs to the TAF10 family.</text>
</comment>
<keyword evidence="2" id="KW-0805">Transcription regulation</keyword>
<evidence type="ECO:0000313" key="7">
    <source>
        <dbReference type="Proteomes" id="UP001255856"/>
    </source>
</evidence>
<gene>
    <name evidence="6" type="ORF">QBZ16_004742</name>
</gene>
<evidence type="ECO:0000256" key="2">
    <source>
        <dbReference type="ARBA" id="ARBA00023015"/>
    </source>
</evidence>